<name>A0A062HZX6_ACIBA</name>
<evidence type="ECO:0000313" key="1">
    <source>
        <dbReference type="EMBL" id="KCY14454.1"/>
    </source>
</evidence>
<gene>
    <name evidence="1" type="ORF">J596_3634</name>
</gene>
<organism evidence="1 2">
    <name type="scientific">Acinetobacter baumannii 21072</name>
    <dbReference type="NCBI Taxonomy" id="1310697"/>
    <lineage>
        <taxon>Bacteria</taxon>
        <taxon>Pseudomonadati</taxon>
        <taxon>Pseudomonadota</taxon>
        <taxon>Gammaproteobacteria</taxon>
        <taxon>Moraxellales</taxon>
        <taxon>Moraxellaceae</taxon>
        <taxon>Acinetobacter</taxon>
        <taxon>Acinetobacter calcoaceticus/baumannii complex</taxon>
    </lineage>
</organism>
<reference evidence="1 2" key="1">
    <citation type="submission" date="2014-04" db="EMBL/GenBank/DDBJ databases">
        <title>Comparative genomics and transcriptomics to identify genetic mechanisms underlying the emergence of carbapenem resistant Acinetobacter baumannii (CRAb).</title>
        <authorList>
            <person name="Harris A.D."/>
            <person name="Johnson K.J."/>
            <person name="George J."/>
            <person name="Nadendla S."/>
            <person name="Daugherty S.C."/>
            <person name="Parankush S."/>
            <person name="Sadzewicz L."/>
            <person name="Tallon L."/>
            <person name="Sengamalay N."/>
            <person name="Hazen T.H."/>
            <person name="Rasko D.A."/>
        </authorList>
    </citation>
    <scope>NUCLEOTIDE SEQUENCE [LARGE SCALE GENOMIC DNA]</scope>
    <source>
        <strain evidence="1 2">21072</strain>
    </source>
</reference>
<dbReference type="PATRIC" id="fig|1310697.3.peg.3454"/>
<evidence type="ECO:0000313" key="2">
    <source>
        <dbReference type="Proteomes" id="UP000027327"/>
    </source>
</evidence>
<proteinExistence type="predicted"/>
<protein>
    <submittedName>
        <fullName evidence="1">Uncharacterized protein</fullName>
    </submittedName>
</protein>
<dbReference type="EMBL" id="JMOD01000101">
    <property type="protein sequence ID" value="KCY14454.1"/>
    <property type="molecule type" value="Genomic_DNA"/>
</dbReference>
<dbReference type="Proteomes" id="UP000027327">
    <property type="component" value="Unassembled WGS sequence"/>
</dbReference>
<dbReference type="AlphaFoldDB" id="A0A062HZX6"/>
<accession>A0A062HZX6</accession>
<sequence>MDLFMSNARIKNAFDEAIFLMDQSIAYFESAKVLVDSPSEKAKKEAQNASFFHIYTVGKTELMTNELIVILAEFA</sequence>
<comment type="caution">
    <text evidence="1">The sequence shown here is derived from an EMBL/GenBank/DDBJ whole genome shotgun (WGS) entry which is preliminary data.</text>
</comment>